<dbReference type="EMBL" id="JACJJL010000112">
    <property type="protein sequence ID" value="MBM6663249.1"/>
    <property type="molecule type" value="Genomic_DNA"/>
</dbReference>
<evidence type="ECO:0000313" key="2">
    <source>
        <dbReference type="Proteomes" id="UP000764045"/>
    </source>
</evidence>
<dbReference type="Proteomes" id="UP000764045">
    <property type="component" value="Unassembled WGS sequence"/>
</dbReference>
<comment type="caution">
    <text evidence="1">The sequence shown here is derived from an EMBL/GenBank/DDBJ whole genome shotgun (WGS) entry which is preliminary data.</text>
</comment>
<organism evidence="1 2">
    <name type="scientific">Marseilla massiliensis</name>
    <dbReference type="NCBI Taxonomy" id="1841864"/>
    <lineage>
        <taxon>Bacteria</taxon>
        <taxon>Pseudomonadati</taxon>
        <taxon>Bacteroidota</taxon>
        <taxon>Bacteroidia</taxon>
        <taxon>Bacteroidales</taxon>
        <taxon>Prevotellaceae</taxon>
        <taxon>Marseilla</taxon>
    </lineage>
</organism>
<protein>
    <submittedName>
        <fullName evidence="1">TraG family conjugative transposon ATPase</fullName>
    </submittedName>
</protein>
<feature type="non-terminal residue" evidence="1">
    <location>
        <position position="1"/>
    </location>
</feature>
<gene>
    <name evidence="1" type="ORF">H6B30_16190</name>
</gene>
<evidence type="ECO:0000313" key="1">
    <source>
        <dbReference type="EMBL" id="MBM6663249.1"/>
    </source>
</evidence>
<name>A0A939B692_9BACT</name>
<keyword evidence="2" id="KW-1185">Reference proteome</keyword>
<feature type="non-terminal residue" evidence="1">
    <location>
        <position position="120"/>
    </location>
</feature>
<reference evidence="1 2" key="1">
    <citation type="journal article" date="2021" name="Sci. Rep.">
        <title>The distribution of antibiotic resistance genes in chicken gut microbiota commensals.</title>
        <authorList>
            <person name="Juricova H."/>
            <person name="Matiasovicova J."/>
            <person name="Kubasova T."/>
            <person name="Cejkova D."/>
            <person name="Rychlik I."/>
        </authorList>
    </citation>
    <scope>NUCLEOTIDE SEQUENCE [LARGE SCALE GENOMIC DNA]</scope>
    <source>
        <strain evidence="1 2">An819</strain>
    </source>
</reference>
<sequence>DIDRLINANDQPEVPESRALLLPSEVRRMKLVRQCRSLMALICDKAASESEREHAAHIVEKYRKELYENTMLVKIDRQIDRMEEQKRRLKVRELSFNSYYEFAVERIPQITSLEKITFDI</sequence>
<dbReference type="AlphaFoldDB" id="A0A939B692"/>
<accession>A0A939B692</accession>
<proteinExistence type="predicted"/>